<reference evidence="2 3" key="1">
    <citation type="submission" date="2016-11" db="EMBL/GenBank/DDBJ databases">
        <authorList>
            <person name="Varghese N."/>
            <person name="Submissions S."/>
        </authorList>
    </citation>
    <scope>NUCLEOTIDE SEQUENCE [LARGE SCALE GENOMIC DNA]</scope>
    <source>
        <strain evidence="2 3">NFR18</strain>
    </source>
</reference>
<dbReference type="EMBL" id="FPKH01000001">
    <property type="protein sequence ID" value="SFX46986.1"/>
    <property type="molecule type" value="Genomic_DNA"/>
</dbReference>
<keyword evidence="1" id="KW-0732">Signal</keyword>
<feature type="signal peptide" evidence="1">
    <location>
        <begin position="1"/>
        <end position="21"/>
    </location>
</feature>
<dbReference type="Proteomes" id="UP000182489">
    <property type="component" value="Unassembled WGS sequence"/>
</dbReference>
<proteinExistence type="predicted"/>
<dbReference type="RefSeq" id="WP_072453915.1">
    <property type="nucleotide sequence ID" value="NZ_FPKH01000001.1"/>
</dbReference>
<evidence type="ECO:0000256" key="1">
    <source>
        <dbReference type="SAM" id="SignalP"/>
    </source>
</evidence>
<organism evidence="2 3">
    <name type="scientific">Janthinobacterium lividum</name>
    <dbReference type="NCBI Taxonomy" id="29581"/>
    <lineage>
        <taxon>Bacteria</taxon>
        <taxon>Pseudomonadati</taxon>
        <taxon>Pseudomonadota</taxon>
        <taxon>Betaproteobacteria</taxon>
        <taxon>Burkholderiales</taxon>
        <taxon>Oxalobacteraceae</taxon>
        <taxon>Janthinobacterium</taxon>
    </lineage>
</organism>
<sequence length="109" mass="11760">MHKLFLILAFLFATQCNPAYAGEQVGKILSITVRSSDGLIYFVMENTATGKPACAKNSYWMIADEKSVTGKQQLAILLTARASGQAISVSGSNSCVRWHDGENVVGITF</sequence>
<accession>A0AB38C7B8</accession>
<protein>
    <submittedName>
        <fullName evidence="2">Uncharacterized protein</fullName>
    </submittedName>
</protein>
<gene>
    <name evidence="2" type="ORF">SAMN03097694_2345</name>
</gene>
<name>A0AB38C7B8_9BURK</name>
<feature type="chain" id="PRO_5044187320" evidence="1">
    <location>
        <begin position="22"/>
        <end position="109"/>
    </location>
</feature>
<evidence type="ECO:0000313" key="3">
    <source>
        <dbReference type="Proteomes" id="UP000182489"/>
    </source>
</evidence>
<comment type="caution">
    <text evidence="2">The sequence shown here is derived from an EMBL/GenBank/DDBJ whole genome shotgun (WGS) entry which is preliminary data.</text>
</comment>
<evidence type="ECO:0000313" key="2">
    <source>
        <dbReference type="EMBL" id="SFX46986.1"/>
    </source>
</evidence>
<dbReference type="AlphaFoldDB" id="A0AB38C7B8"/>